<dbReference type="InterPro" id="IPR004299">
    <property type="entry name" value="MBOAT_fam"/>
</dbReference>
<dbReference type="PANTHER" id="PTHR10408:SF8">
    <property type="entry name" value="O-ACYLTRANSFERASE"/>
    <property type="match status" value="1"/>
</dbReference>
<evidence type="ECO:0000313" key="16">
    <source>
        <dbReference type="Proteomes" id="UP000663860"/>
    </source>
</evidence>
<dbReference type="OrthoDB" id="10039049at2759"/>
<evidence type="ECO:0000256" key="1">
    <source>
        <dbReference type="ARBA" id="ARBA00004477"/>
    </source>
</evidence>
<dbReference type="Proteomes" id="UP000663881">
    <property type="component" value="Unassembled WGS sequence"/>
</dbReference>
<dbReference type="GO" id="GO:0005789">
    <property type="term" value="C:endoplasmic reticulum membrane"/>
    <property type="evidence" value="ECO:0007669"/>
    <property type="project" value="UniProtKB-SubCell"/>
</dbReference>
<evidence type="ECO:0000256" key="6">
    <source>
        <dbReference type="ARBA" id="ARBA00022989"/>
    </source>
</evidence>
<feature type="transmembrane region" description="Helical" evidence="11">
    <location>
        <begin position="476"/>
        <end position="496"/>
    </location>
</feature>
<keyword evidence="3 9" id="KW-0808">Transferase</keyword>
<evidence type="ECO:0000313" key="14">
    <source>
        <dbReference type="EMBL" id="CAF3705620.1"/>
    </source>
</evidence>
<comment type="similarity">
    <text evidence="2 9">Belongs to the membrane-bound acyltransferase family. Sterol o-acyltransferase subfamily.</text>
</comment>
<dbReference type="EMBL" id="CAJOBB010000558">
    <property type="protein sequence ID" value="CAF3705620.1"/>
    <property type="molecule type" value="Genomic_DNA"/>
</dbReference>
<evidence type="ECO:0000256" key="7">
    <source>
        <dbReference type="ARBA" id="ARBA00023136"/>
    </source>
</evidence>
<feature type="active site" evidence="10">
    <location>
        <position position="492"/>
    </location>
</feature>
<comment type="subcellular location">
    <subcellularLocation>
        <location evidence="1 9">Endoplasmic reticulum membrane</location>
        <topology evidence="1 9">Multi-pass membrane protein</topology>
    </subcellularLocation>
</comment>
<feature type="transmembrane region" description="Helical" evidence="11">
    <location>
        <begin position="393"/>
        <end position="417"/>
    </location>
</feature>
<dbReference type="PIRSF" id="PIRSF000439">
    <property type="entry name" value="Oat_ACAT_DAG_ARE"/>
    <property type="match status" value="1"/>
</dbReference>
<dbReference type="InterPro" id="IPR014371">
    <property type="entry name" value="Oat_ACAT_DAG_ARE"/>
</dbReference>
<evidence type="ECO:0000256" key="8">
    <source>
        <dbReference type="ARBA" id="ARBA00023315"/>
    </source>
</evidence>
<proteinExistence type="inferred from homology"/>
<dbReference type="GO" id="GO:0008203">
    <property type="term" value="P:cholesterol metabolic process"/>
    <property type="evidence" value="ECO:0007669"/>
    <property type="project" value="TreeGrafter"/>
</dbReference>
<evidence type="ECO:0000256" key="2">
    <source>
        <dbReference type="ARBA" id="ARBA00009010"/>
    </source>
</evidence>
<name>A0A814C510_9BILA</name>
<reference evidence="13" key="1">
    <citation type="submission" date="2021-02" db="EMBL/GenBank/DDBJ databases">
        <authorList>
            <person name="Nowell W R."/>
        </authorList>
    </citation>
    <scope>NUCLEOTIDE SEQUENCE</scope>
</reference>
<protein>
    <recommendedName>
        <fullName evidence="9">O-acyltransferase</fullName>
    </recommendedName>
</protein>
<comment type="caution">
    <text evidence="13">The sequence shown here is derived from an EMBL/GenBank/DDBJ whole genome shotgun (WGS) entry which is preliminary data.</text>
</comment>
<evidence type="ECO:0000313" key="13">
    <source>
        <dbReference type="EMBL" id="CAF0938399.1"/>
    </source>
</evidence>
<keyword evidence="6 11" id="KW-1133">Transmembrane helix</keyword>
<dbReference type="EMBL" id="CAJNON010000030">
    <property type="protein sequence ID" value="CAF0823828.1"/>
    <property type="molecule type" value="Genomic_DNA"/>
</dbReference>
<keyword evidence="8 9" id="KW-0012">Acyltransferase</keyword>
<dbReference type="GO" id="GO:0008374">
    <property type="term" value="F:O-acyltransferase activity"/>
    <property type="evidence" value="ECO:0007669"/>
    <property type="project" value="InterPro"/>
</dbReference>
<feature type="transmembrane region" description="Helical" evidence="11">
    <location>
        <begin position="502"/>
        <end position="522"/>
    </location>
</feature>
<dbReference type="Pfam" id="PF03062">
    <property type="entry name" value="MBOAT"/>
    <property type="match status" value="1"/>
</dbReference>
<feature type="transmembrane region" description="Helical" evidence="11">
    <location>
        <begin position="176"/>
        <end position="195"/>
    </location>
</feature>
<dbReference type="PANTHER" id="PTHR10408">
    <property type="entry name" value="STEROL O-ACYLTRANSFERASE"/>
    <property type="match status" value="1"/>
</dbReference>
<feature type="transmembrane region" description="Helical" evidence="11">
    <location>
        <begin position="229"/>
        <end position="251"/>
    </location>
</feature>
<evidence type="ECO:0000256" key="9">
    <source>
        <dbReference type="PIRNR" id="PIRNR000439"/>
    </source>
</evidence>
<evidence type="ECO:0000256" key="10">
    <source>
        <dbReference type="PIRSR" id="PIRSR000439-1"/>
    </source>
</evidence>
<keyword evidence="7 9" id="KW-0472">Membrane</keyword>
<evidence type="ECO:0000313" key="12">
    <source>
        <dbReference type="EMBL" id="CAF0823828.1"/>
    </source>
</evidence>
<gene>
    <name evidence="13" type="ORF">IZO911_LOCUS14287</name>
    <name evidence="14" type="ORF">KXQ929_LOCUS11365</name>
    <name evidence="15" type="ORF">OKA104_LOCUS28219</name>
    <name evidence="12" type="ORF">VCS650_LOCUS5224</name>
</gene>
<feature type="transmembrane region" description="Helical" evidence="11">
    <location>
        <begin position="352"/>
        <end position="373"/>
    </location>
</feature>
<evidence type="ECO:0000313" key="15">
    <source>
        <dbReference type="EMBL" id="CAF3973087.1"/>
    </source>
</evidence>
<evidence type="ECO:0000256" key="5">
    <source>
        <dbReference type="ARBA" id="ARBA00022824"/>
    </source>
</evidence>
<dbReference type="AlphaFoldDB" id="A0A814C510"/>
<sequence length="603" mass="70477">MSSISKRGHERSASAEFNRVDRTVKIHNATEKLRSELLNYVTSRFEEFSSEIKQTANMPSINEMIERPGITTNGLTSINKIGDPSSAQTIASKQSVDIKRSSSAFPTKVFRMRSSILTELLEVSHIRSIRQIFISILVLLVLQVAITDIFEKGTVDFFVFDIIRWNFSNLSECLRLWFYLFMSTCAIIYYCFHFWSYKRLSLLSNNLLSSNETEKSPTSNSTTLVIFDWVWFVAYCCYIGLFLYIPAHYIIAENYPIVTRIIILAEQVRFLMKSHAFVRENAPRAILYGQIYSQEINADDLNKDKSNDSSNEQSTFSVPHTPCPEFSKFLYFLFAPTLIYRDSYPRTSSIRWTYVISQLVQFATTSLFGYYLFYRFCLPVFRHFNSEHVTLKIFVLSILNCTLPGALFLFCAFYGFLHCWLNAFAEMLRFADRQFYSDWWTATSWSSYYRTWNIVVHDWLYTYVYRDCHKLFGIKYRLVSMYAVIFLSACVHEYIIALAFGYFYPILFIQFAVLGFISMLILPQRTQNNAFNVFIWASLFVGLGMQMCLYSIEWYARLNCPRFVNGPLDYFIPRSIFCRADSSINPSLSNNIPNLILHRQHDL</sequence>
<evidence type="ECO:0000256" key="4">
    <source>
        <dbReference type="ARBA" id="ARBA00022692"/>
    </source>
</evidence>
<evidence type="ECO:0000256" key="11">
    <source>
        <dbReference type="SAM" id="Phobius"/>
    </source>
</evidence>
<dbReference type="Proteomes" id="UP000663868">
    <property type="component" value="Unassembled WGS sequence"/>
</dbReference>
<evidence type="ECO:0000256" key="3">
    <source>
        <dbReference type="ARBA" id="ARBA00022679"/>
    </source>
</evidence>
<dbReference type="EMBL" id="CAJOAY010002701">
    <property type="protein sequence ID" value="CAF3973087.1"/>
    <property type="molecule type" value="Genomic_DNA"/>
</dbReference>
<organism evidence="13 16">
    <name type="scientific">Adineta steineri</name>
    <dbReference type="NCBI Taxonomy" id="433720"/>
    <lineage>
        <taxon>Eukaryota</taxon>
        <taxon>Metazoa</taxon>
        <taxon>Spiralia</taxon>
        <taxon>Gnathifera</taxon>
        <taxon>Rotifera</taxon>
        <taxon>Eurotatoria</taxon>
        <taxon>Bdelloidea</taxon>
        <taxon>Adinetida</taxon>
        <taxon>Adinetidae</taxon>
        <taxon>Adineta</taxon>
    </lineage>
</organism>
<dbReference type="Proteomes" id="UP000663860">
    <property type="component" value="Unassembled WGS sequence"/>
</dbReference>
<keyword evidence="5 9" id="KW-0256">Endoplasmic reticulum</keyword>
<keyword evidence="4 11" id="KW-0812">Transmembrane</keyword>
<feature type="transmembrane region" description="Helical" evidence="11">
    <location>
        <begin position="534"/>
        <end position="552"/>
    </location>
</feature>
<dbReference type="EMBL" id="CAJNOE010000118">
    <property type="protein sequence ID" value="CAF0938399.1"/>
    <property type="molecule type" value="Genomic_DNA"/>
</dbReference>
<dbReference type="Proteomes" id="UP000663891">
    <property type="component" value="Unassembled WGS sequence"/>
</dbReference>
<accession>A0A814C510</accession>